<reference evidence="3" key="1">
    <citation type="journal article" date="2013" name="Nature">
        <title>Pan genome of the phytoplankton Emiliania underpins its global distribution.</title>
        <authorList>
            <person name="Read B.A."/>
            <person name="Kegel J."/>
            <person name="Klute M.J."/>
            <person name="Kuo A."/>
            <person name="Lefebvre S.C."/>
            <person name="Maumus F."/>
            <person name="Mayer C."/>
            <person name="Miller J."/>
            <person name="Monier A."/>
            <person name="Salamov A."/>
            <person name="Young J."/>
            <person name="Aguilar M."/>
            <person name="Claverie J.M."/>
            <person name="Frickenhaus S."/>
            <person name="Gonzalez K."/>
            <person name="Herman E.K."/>
            <person name="Lin Y.C."/>
            <person name="Napier J."/>
            <person name="Ogata H."/>
            <person name="Sarno A.F."/>
            <person name="Shmutz J."/>
            <person name="Schroeder D."/>
            <person name="de Vargas C."/>
            <person name="Verret F."/>
            <person name="von Dassow P."/>
            <person name="Valentin K."/>
            <person name="Van de Peer Y."/>
            <person name="Wheeler G."/>
            <person name="Dacks J.B."/>
            <person name="Delwiche C.F."/>
            <person name="Dyhrman S.T."/>
            <person name="Glockner G."/>
            <person name="John U."/>
            <person name="Richards T."/>
            <person name="Worden A.Z."/>
            <person name="Zhang X."/>
            <person name="Grigoriev I.V."/>
            <person name="Allen A.E."/>
            <person name="Bidle K."/>
            <person name="Borodovsky M."/>
            <person name="Bowler C."/>
            <person name="Brownlee C."/>
            <person name="Cock J.M."/>
            <person name="Elias M."/>
            <person name="Gladyshev V.N."/>
            <person name="Groth M."/>
            <person name="Guda C."/>
            <person name="Hadaegh A."/>
            <person name="Iglesias-Rodriguez M.D."/>
            <person name="Jenkins J."/>
            <person name="Jones B.M."/>
            <person name="Lawson T."/>
            <person name="Leese F."/>
            <person name="Lindquist E."/>
            <person name="Lobanov A."/>
            <person name="Lomsadze A."/>
            <person name="Malik S.B."/>
            <person name="Marsh M.E."/>
            <person name="Mackinder L."/>
            <person name="Mock T."/>
            <person name="Mueller-Roeber B."/>
            <person name="Pagarete A."/>
            <person name="Parker M."/>
            <person name="Probert I."/>
            <person name="Quesneville H."/>
            <person name="Raines C."/>
            <person name="Rensing S.A."/>
            <person name="Riano-Pachon D.M."/>
            <person name="Richier S."/>
            <person name="Rokitta S."/>
            <person name="Shiraiwa Y."/>
            <person name="Soanes D.M."/>
            <person name="van der Giezen M."/>
            <person name="Wahlund T.M."/>
            <person name="Williams B."/>
            <person name="Wilson W."/>
            <person name="Wolfe G."/>
            <person name="Wurch L.L."/>
        </authorList>
    </citation>
    <scope>NUCLEOTIDE SEQUENCE</scope>
</reference>
<feature type="region of interest" description="Disordered" evidence="1">
    <location>
        <begin position="1"/>
        <end position="33"/>
    </location>
</feature>
<sequence>MPSPASPTVPAPFASGLPMPSVTQSRSYSSPPSLLRPLPLPLPLLRVAQPRSYSWRLPL</sequence>
<reference evidence="2" key="2">
    <citation type="submission" date="2024-10" db="UniProtKB">
        <authorList>
            <consortium name="EnsemblProtists"/>
        </authorList>
    </citation>
    <scope>IDENTIFICATION</scope>
</reference>
<proteinExistence type="predicted"/>
<dbReference type="RefSeq" id="XP_005774192.1">
    <property type="nucleotide sequence ID" value="XM_005774135.1"/>
</dbReference>
<dbReference type="KEGG" id="ehx:EMIHUDRAFT_310446"/>
<dbReference type="AlphaFoldDB" id="A0A0D3JE28"/>
<evidence type="ECO:0000256" key="1">
    <source>
        <dbReference type="SAM" id="MobiDB-lite"/>
    </source>
</evidence>
<evidence type="ECO:0000313" key="3">
    <source>
        <dbReference type="Proteomes" id="UP000013827"/>
    </source>
</evidence>
<dbReference type="EnsemblProtists" id="EOD21763">
    <property type="protein sequence ID" value="EOD21763"/>
    <property type="gene ID" value="EMIHUDRAFT_310446"/>
</dbReference>
<feature type="compositionally biased region" description="Pro residues" evidence="1">
    <location>
        <begin position="1"/>
        <end position="10"/>
    </location>
</feature>
<accession>A0A0D3JE28</accession>
<keyword evidence="3" id="KW-1185">Reference proteome</keyword>
<dbReference type="HOGENOM" id="CLU_2965706_0_0_1"/>
<dbReference type="PaxDb" id="2903-EOD21763"/>
<organism evidence="2 3">
    <name type="scientific">Emiliania huxleyi (strain CCMP1516)</name>
    <dbReference type="NCBI Taxonomy" id="280463"/>
    <lineage>
        <taxon>Eukaryota</taxon>
        <taxon>Haptista</taxon>
        <taxon>Haptophyta</taxon>
        <taxon>Prymnesiophyceae</taxon>
        <taxon>Isochrysidales</taxon>
        <taxon>Noelaerhabdaceae</taxon>
        <taxon>Emiliania</taxon>
    </lineage>
</organism>
<protein>
    <submittedName>
        <fullName evidence="2">Uncharacterized protein</fullName>
    </submittedName>
</protein>
<evidence type="ECO:0000313" key="2">
    <source>
        <dbReference type="EnsemblProtists" id="EOD21763"/>
    </source>
</evidence>
<dbReference type="Proteomes" id="UP000013827">
    <property type="component" value="Unassembled WGS sequence"/>
</dbReference>
<dbReference type="GeneID" id="17267270"/>
<name>A0A0D3JE28_EMIH1</name>